<accession>A0A6C7EER2</accession>
<evidence type="ECO:0000256" key="4">
    <source>
        <dbReference type="ARBA" id="ARBA00022729"/>
    </source>
</evidence>
<dbReference type="SUPFAM" id="SSF53850">
    <property type="entry name" value="Periplasmic binding protein-like II"/>
    <property type="match status" value="1"/>
</dbReference>
<dbReference type="PANTHER" id="PTHR43649:SF31">
    <property type="entry name" value="SN-GLYCEROL-3-PHOSPHATE-BINDING PERIPLASMIC PROTEIN UGPB"/>
    <property type="match status" value="1"/>
</dbReference>
<evidence type="ECO:0000313" key="9">
    <source>
        <dbReference type="Proteomes" id="UP000011863"/>
    </source>
</evidence>
<evidence type="ECO:0000256" key="6">
    <source>
        <dbReference type="SAM" id="MobiDB-lite"/>
    </source>
</evidence>
<dbReference type="PROSITE" id="PS51257">
    <property type="entry name" value="PROKAR_LIPOPROTEIN"/>
    <property type="match status" value="1"/>
</dbReference>
<evidence type="ECO:0000256" key="5">
    <source>
        <dbReference type="ARBA" id="ARBA00022764"/>
    </source>
</evidence>
<keyword evidence="3" id="KW-0813">Transport</keyword>
<dbReference type="InterPro" id="IPR050490">
    <property type="entry name" value="Bact_solute-bd_prot1"/>
</dbReference>
<dbReference type="Pfam" id="PF01547">
    <property type="entry name" value="SBP_bac_1"/>
    <property type="match status" value="1"/>
</dbReference>
<dbReference type="Gene3D" id="3.40.190.10">
    <property type="entry name" value="Periplasmic binding protein-like II"/>
    <property type="match status" value="1"/>
</dbReference>
<evidence type="ECO:0000313" key="8">
    <source>
        <dbReference type="EMBL" id="BAN04422.1"/>
    </source>
</evidence>
<evidence type="ECO:0000256" key="2">
    <source>
        <dbReference type="ARBA" id="ARBA00008520"/>
    </source>
</evidence>
<comment type="subcellular location">
    <subcellularLocation>
        <location evidence="1">Cell envelope</location>
    </subcellularLocation>
</comment>
<dbReference type="InterPro" id="IPR006061">
    <property type="entry name" value="SBP_1_CS"/>
</dbReference>
<proteinExistence type="inferred from homology"/>
<feature type="chain" id="PRO_5038775452" evidence="7">
    <location>
        <begin position="28"/>
        <end position="500"/>
    </location>
</feature>
<dbReference type="KEGG" id="aym:YM304_41080"/>
<reference evidence="8 9" key="1">
    <citation type="journal article" date="2013" name="Int. J. Syst. Evol. Microbiol.">
        <title>Ilumatobacter nonamiense sp. nov. and Ilumatobacter coccineum sp. nov., isolated from seashore sand.</title>
        <authorList>
            <person name="Matsumoto A."/>
            <person name="Kasai H."/>
            <person name="Matsuo Y."/>
            <person name="Shizuri Y."/>
            <person name="Ichikawa N."/>
            <person name="Fujita N."/>
            <person name="Omura S."/>
            <person name="Takahashi Y."/>
        </authorList>
    </citation>
    <scope>NUCLEOTIDE SEQUENCE [LARGE SCALE GENOMIC DNA]</scope>
    <source>
        <strain evidence="9">NBRC 103263 / KCTC 29153 / YM16-304</strain>
    </source>
</reference>
<dbReference type="EMBL" id="AP012057">
    <property type="protein sequence ID" value="BAN04422.1"/>
    <property type="molecule type" value="Genomic_DNA"/>
</dbReference>
<dbReference type="RefSeq" id="WP_015443669.1">
    <property type="nucleotide sequence ID" value="NC_020520.1"/>
</dbReference>
<feature type="compositionally biased region" description="Acidic residues" evidence="6">
    <location>
        <begin position="33"/>
        <end position="44"/>
    </location>
</feature>
<dbReference type="AlphaFoldDB" id="A0A6C7EER2"/>
<keyword evidence="4 7" id="KW-0732">Signal</keyword>
<gene>
    <name evidence="8" type="ORF">YM304_41080</name>
</gene>
<dbReference type="GO" id="GO:0030313">
    <property type="term" value="C:cell envelope"/>
    <property type="evidence" value="ECO:0007669"/>
    <property type="project" value="UniProtKB-SubCell"/>
</dbReference>
<protein>
    <submittedName>
        <fullName evidence="8">Putative ABC transporter substrate binding protein</fullName>
    </submittedName>
</protein>
<dbReference type="InterPro" id="IPR006059">
    <property type="entry name" value="SBP"/>
</dbReference>
<dbReference type="GO" id="GO:0055085">
    <property type="term" value="P:transmembrane transport"/>
    <property type="evidence" value="ECO:0007669"/>
    <property type="project" value="InterPro"/>
</dbReference>
<feature type="compositionally biased region" description="Low complexity" evidence="6">
    <location>
        <begin position="45"/>
        <end position="65"/>
    </location>
</feature>
<feature type="region of interest" description="Disordered" evidence="6">
    <location>
        <begin position="29"/>
        <end position="68"/>
    </location>
</feature>
<dbReference type="PROSITE" id="PS01037">
    <property type="entry name" value="SBP_BACTERIAL_1"/>
    <property type="match status" value="1"/>
</dbReference>
<feature type="signal peptide" evidence="7">
    <location>
        <begin position="1"/>
        <end position="27"/>
    </location>
</feature>
<name>A0A6C7EER2_ILUCY</name>
<keyword evidence="9" id="KW-1185">Reference proteome</keyword>
<organism evidence="8 9">
    <name type="scientific">Ilumatobacter coccineus (strain NBRC 103263 / KCTC 29153 / YM16-304)</name>
    <dbReference type="NCBI Taxonomy" id="1313172"/>
    <lineage>
        <taxon>Bacteria</taxon>
        <taxon>Bacillati</taxon>
        <taxon>Actinomycetota</taxon>
        <taxon>Acidimicrobiia</taxon>
        <taxon>Acidimicrobiales</taxon>
        <taxon>Ilumatobacteraceae</taxon>
        <taxon>Ilumatobacter</taxon>
    </lineage>
</organism>
<dbReference type="PANTHER" id="PTHR43649">
    <property type="entry name" value="ARABINOSE-BINDING PROTEIN-RELATED"/>
    <property type="match status" value="1"/>
</dbReference>
<comment type="similarity">
    <text evidence="2">Belongs to the bacterial solute-binding protein 1 family.</text>
</comment>
<evidence type="ECO:0000256" key="3">
    <source>
        <dbReference type="ARBA" id="ARBA00022448"/>
    </source>
</evidence>
<evidence type="ECO:0000256" key="1">
    <source>
        <dbReference type="ARBA" id="ARBA00004196"/>
    </source>
</evidence>
<sequence>MIIKQHRSRRLRVVASTATALALVAGACGGSDDAADEPAEEPAADDTAAPAEEPAAEPAAEPAEASDSDGRVDIRWFIGLGTGSQDEQIDGQDAIVAAFNDSQDAIRLIPEYVDNTTAADVLATQIAGGDAPDLIGPVGLAGSNAFAGQYLDLDPLVASSGYDIDQFGEAKDVYRSEEGLLGIPFAVFPSALFYNTELFDEAGLPYPPAEYGEGGITMYGEGTEYEGEWNFDKLQEIALILSVDANGNDATSPDYDTSAIEQFGYVNQWTEDPAAQGTFFGAGSVVADDGSAKIPDQWVAEWKWYQNMVHELGATPSADYQDSDALAGNAFNSGRVAMANTHLWYTCCLADEDGNARTNFDLAALPNYEGTVTSKLHGDSFRIHKDTEHPDEAFAVLQYLLEEGALDLLTVYGAAPAREDIRDDYFAALDERFTQGVNWDVIMAGLAFPDVPNHEANMPNFLEADARIKELVTPLMSDPGFDIDAAVAELEADLNTIFGS</sequence>
<dbReference type="Proteomes" id="UP000011863">
    <property type="component" value="Chromosome"/>
</dbReference>
<dbReference type="OrthoDB" id="1650177at2"/>
<evidence type="ECO:0000256" key="7">
    <source>
        <dbReference type="SAM" id="SignalP"/>
    </source>
</evidence>
<keyword evidence="5" id="KW-0574">Periplasm</keyword>